<protein>
    <submittedName>
        <fullName evidence="2">Uncharacterized protein</fullName>
    </submittedName>
</protein>
<keyword evidence="1" id="KW-0732">Signal</keyword>
<gene>
    <name evidence="2" type="ORF">GA0116959_105103</name>
</gene>
<name>A0A1C4GU35_9GAMM</name>
<proteinExistence type="predicted"/>
<reference evidence="2 3" key="1">
    <citation type="submission" date="2016-08" db="EMBL/GenBank/DDBJ databases">
        <authorList>
            <person name="Seilhamer J.J."/>
        </authorList>
    </citation>
    <scope>NUCLEOTIDE SEQUENCE [LARGE SCALE GENOMIC DNA]</scope>
    <source>
        <strain evidence="2 3">ANC 4874</strain>
    </source>
</reference>
<evidence type="ECO:0000313" key="3">
    <source>
        <dbReference type="Proteomes" id="UP000243661"/>
    </source>
</evidence>
<dbReference type="Proteomes" id="UP000243661">
    <property type="component" value="Unassembled WGS sequence"/>
</dbReference>
<accession>A0A1C4GU35</accession>
<feature type="chain" id="PRO_5008692707" evidence="1">
    <location>
        <begin position="24"/>
        <end position="242"/>
    </location>
</feature>
<dbReference type="OrthoDB" id="6710689at2"/>
<dbReference type="AlphaFoldDB" id="A0A1C4GU35"/>
<sequence length="242" mass="27933">MKEISKIVGLMVLSIGCLSQSYANTTTLGTQEQQIYKKYSQQDFYTINEKLETDVVKLIEKNANSYKYSFPQLTENLNLNIHYAPDQVFKTYTFDVGGGGTMGTYSSYAQFKNAPKHKLQSIETGFIRNINQVTLSGQAIYLIQSYYKGDSCVGAYQIQAYKQQKNQLHSVPIFQTKTKKLDTVRVDYDCQYDTERKGDYIRVSKDMKFIDIKLLDQNTKPTGKYLRYQKMNSHYQYVGTVK</sequence>
<dbReference type="EMBL" id="FMBK01000005">
    <property type="protein sequence ID" value="SCC71684.1"/>
    <property type="molecule type" value="Genomic_DNA"/>
</dbReference>
<feature type="signal peptide" evidence="1">
    <location>
        <begin position="1"/>
        <end position="23"/>
    </location>
</feature>
<dbReference type="RefSeq" id="WP_092719065.1">
    <property type="nucleotide sequence ID" value="NZ_FMBK01000005.1"/>
</dbReference>
<evidence type="ECO:0000313" key="2">
    <source>
        <dbReference type="EMBL" id="SCC71684.1"/>
    </source>
</evidence>
<organism evidence="2 3">
    <name type="scientific">Acinetobacter albensis</name>
    <dbReference type="NCBI Taxonomy" id="1673609"/>
    <lineage>
        <taxon>Bacteria</taxon>
        <taxon>Pseudomonadati</taxon>
        <taxon>Pseudomonadota</taxon>
        <taxon>Gammaproteobacteria</taxon>
        <taxon>Moraxellales</taxon>
        <taxon>Moraxellaceae</taxon>
        <taxon>Acinetobacter</taxon>
    </lineage>
</organism>
<evidence type="ECO:0000256" key="1">
    <source>
        <dbReference type="SAM" id="SignalP"/>
    </source>
</evidence>
<dbReference type="PROSITE" id="PS51257">
    <property type="entry name" value="PROKAR_LIPOPROTEIN"/>
    <property type="match status" value="1"/>
</dbReference>